<organism evidence="1 2">
    <name type="scientific">Sphaerobolus stellatus (strain SS14)</name>
    <dbReference type="NCBI Taxonomy" id="990650"/>
    <lineage>
        <taxon>Eukaryota</taxon>
        <taxon>Fungi</taxon>
        <taxon>Dikarya</taxon>
        <taxon>Basidiomycota</taxon>
        <taxon>Agaricomycotina</taxon>
        <taxon>Agaricomycetes</taxon>
        <taxon>Phallomycetidae</taxon>
        <taxon>Geastrales</taxon>
        <taxon>Sphaerobolaceae</taxon>
        <taxon>Sphaerobolus</taxon>
    </lineage>
</organism>
<protein>
    <submittedName>
        <fullName evidence="1">Uncharacterized protein</fullName>
    </submittedName>
</protein>
<proteinExistence type="predicted"/>
<accession>A0A0C9UTH6</accession>
<sequence>MGHSTTNAFKYCKKTQSQSQVSQTCWLHEDDGHETCVGTDCNKENVDPRVHLLTNKVRKLTHMLKNQEKELKVTSQHEARKEWAVAKVLAANHAKDVPALKKGGVIIDGTRALIQDLLADGVTPGHFLPVIKQVTGAHGIEIKGSITRWTISQIGLEGLVADDLQVAEAVKRAEGITYSGDGTTIHGLTHESCTLNVMQKDGSHLCLSLGIHTAINHTVETQVSGLQSQMANICKTYNSSIDARETTNISLKINRCNY</sequence>
<dbReference type="Proteomes" id="UP000054279">
    <property type="component" value="Unassembled WGS sequence"/>
</dbReference>
<dbReference type="EMBL" id="KN837108">
    <property type="protein sequence ID" value="KIJ46153.1"/>
    <property type="molecule type" value="Genomic_DNA"/>
</dbReference>
<reference evidence="1 2" key="1">
    <citation type="submission" date="2014-06" db="EMBL/GenBank/DDBJ databases">
        <title>Evolutionary Origins and Diversification of the Mycorrhizal Mutualists.</title>
        <authorList>
            <consortium name="DOE Joint Genome Institute"/>
            <consortium name="Mycorrhizal Genomics Consortium"/>
            <person name="Kohler A."/>
            <person name="Kuo A."/>
            <person name="Nagy L.G."/>
            <person name="Floudas D."/>
            <person name="Copeland A."/>
            <person name="Barry K.W."/>
            <person name="Cichocki N."/>
            <person name="Veneault-Fourrey C."/>
            <person name="LaButti K."/>
            <person name="Lindquist E.A."/>
            <person name="Lipzen A."/>
            <person name="Lundell T."/>
            <person name="Morin E."/>
            <person name="Murat C."/>
            <person name="Riley R."/>
            <person name="Ohm R."/>
            <person name="Sun H."/>
            <person name="Tunlid A."/>
            <person name="Henrissat B."/>
            <person name="Grigoriev I.V."/>
            <person name="Hibbett D.S."/>
            <person name="Martin F."/>
        </authorList>
    </citation>
    <scope>NUCLEOTIDE SEQUENCE [LARGE SCALE GENOMIC DNA]</scope>
    <source>
        <strain evidence="1 2">SS14</strain>
    </source>
</reference>
<name>A0A0C9UTH6_SPHS4</name>
<dbReference type="HOGENOM" id="CLU_1078371_0_0_1"/>
<gene>
    <name evidence="1" type="ORF">M422DRAFT_46231</name>
</gene>
<keyword evidence="2" id="KW-1185">Reference proteome</keyword>
<dbReference type="AlphaFoldDB" id="A0A0C9UTH6"/>
<evidence type="ECO:0000313" key="2">
    <source>
        <dbReference type="Proteomes" id="UP000054279"/>
    </source>
</evidence>
<evidence type="ECO:0000313" key="1">
    <source>
        <dbReference type="EMBL" id="KIJ46153.1"/>
    </source>
</evidence>